<feature type="non-terminal residue" evidence="1">
    <location>
        <position position="51"/>
    </location>
</feature>
<organism evidence="1 2">
    <name type="scientific">Spiromyces aspiralis</name>
    <dbReference type="NCBI Taxonomy" id="68401"/>
    <lineage>
        <taxon>Eukaryota</taxon>
        <taxon>Fungi</taxon>
        <taxon>Fungi incertae sedis</taxon>
        <taxon>Zoopagomycota</taxon>
        <taxon>Kickxellomycotina</taxon>
        <taxon>Kickxellomycetes</taxon>
        <taxon>Kickxellales</taxon>
        <taxon>Kickxellaceae</taxon>
        <taxon>Spiromyces</taxon>
    </lineage>
</organism>
<reference evidence="1" key="1">
    <citation type="submission" date="2022-06" db="EMBL/GenBank/DDBJ databases">
        <title>Phylogenomic reconstructions and comparative analyses of Kickxellomycotina fungi.</title>
        <authorList>
            <person name="Reynolds N.K."/>
            <person name="Stajich J.E."/>
            <person name="Barry K."/>
            <person name="Grigoriev I.V."/>
            <person name="Crous P."/>
            <person name="Smith M.E."/>
        </authorList>
    </citation>
    <scope>NUCLEOTIDE SEQUENCE</scope>
    <source>
        <strain evidence="1">RSA 2271</strain>
    </source>
</reference>
<name>A0ACC1HBK8_9FUNG</name>
<gene>
    <name evidence="1" type="ORF">EV182_007105</name>
</gene>
<dbReference type="EMBL" id="JAMZIH010008327">
    <property type="protein sequence ID" value="KAJ1672473.1"/>
    <property type="molecule type" value="Genomic_DNA"/>
</dbReference>
<evidence type="ECO:0000313" key="2">
    <source>
        <dbReference type="Proteomes" id="UP001145114"/>
    </source>
</evidence>
<accession>A0ACC1HBK8</accession>
<protein>
    <submittedName>
        <fullName evidence="1">Uncharacterized protein</fullName>
    </submittedName>
</protein>
<comment type="caution">
    <text evidence="1">The sequence shown here is derived from an EMBL/GenBank/DDBJ whole genome shotgun (WGS) entry which is preliminary data.</text>
</comment>
<dbReference type="Proteomes" id="UP001145114">
    <property type="component" value="Unassembled WGS sequence"/>
</dbReference>
<proteinExistence type="predicted"/>
<keyword evidence="2" id="KW-1185">Reference proteome</keyword>
<evidence type="ECO:0000313" key="1">
    <source>
        <dbReference type="EMBL" id="KAJ1672473.1"/>
    </source>
</evidence>
<sequence length="51" mass="6035">MAIREALWGPVRLRSIHRFMMETIRAKWGSREHWRAVHNADRIVAYTDGSV</sequence>